<comment type="caution">
    <text evidence="2">The sequence shown here is derived from an EMBL/GenBank/DDBJ whole genome shotgun (WGS) entry which is preliminary data.</text>
</comment>
<evidence type="ECO:0000256" key="1">
    <source>
        <dbReference type="SAM" id="Coils"/>
    </source>
</evidence>
<organism evidence="2 3">
    <name type="scientific">Gibberella intermedia</name>
    <name type="common">Bulb rot disease fungus</name>
    <name type="synonym">Fusarium proliferatum</name>
    <dbReference type="NCBI Taxonomy" id="948311"/>
    <lineage>
        <taxon>Eukaryota</taxon>
        <taxon>Fungi</taxon>
        <taxon>Dikarya</taxon>
        <taxon>Ascomycota</taxon>
        <taxon>Pezizomycotina</taxon>
        <taxon>Sordariomycetes</taxon>
        <taxon>Hypocreomycetidae</taxon>
        <taxon>Hypocreales</taxon>
        <taxon>Nectriaceae</taxon>
        <taxon>Fusarium</taxon>
        <taxon>Fusarium fujikuroi species complex</taxon>
    </lineage>
</organism>
<keyword evidence="1" id="KW-0175">Coiled coil</keyword>
<sequence>MKKRFLIPSLHFSLPPLSSITPLSVTNWAPFHAGGFAQQHDGLRCSAGNLVAEEHTMPRVLCLESPSGAVRCRRCQHPETYSRCIAILRGSELVCIAVNLIHAVKAFQASTDEDKNAAQLVANMQTHQTRARKAWESIREVRKLEENHDEKAREVRRLKDELAQKTGEVKRFKEKLDEKKLAVEKIKNEIGQRKNKLRGLLNSVAM</sequence>
<accession>A0A365N548</accession>
<feature type="coiled-coil region" evidence="1">
    <location>
        <begin position="141"/>
        <end position="189"/>
    </location>
</feature>
<evidence type="ECO:0000313" key="3">
    <source>
        <dbReference type="Proteomes" id="UP000251714"/>
    </source>
</evidence>
<protein>
    <submittedName>
        <fullName evidence="2">Uncharacterized protein</fullName>
    </submittedName>
</protein>
<dbReference type="EMBL" id="PKMI01000020">
    <property type="protein sequence ID" value="RBA15931.1"/>
    <property type="molecule type" value="Genomic_DNA"/>
</dbReference>
<dbReference type="Proteomes" id="UP000251714">
    <property type="component" value="Unassembled WGS sequence"/>
</dbReference>
<reference evidence="2 3" key="1">
    <citation type="submission" date="2017-12" db="EMBL/GenBank/DDBJ databases">
        <title>Genome sequence of the mycotoxigenic crop pathogen Fusarium proliferatum, strain ITEM 2341 from Date Palm.</title>
        <authorList>
            <person name="Almiman B.F."/>
            <person name="Shittu T.A."/>
            <person name="Muthumeenakshi S."/>
            <person name="Baroncelli R."/>
            <person name="Sreenivasaprasada S."/>
        </authorList>
    </citation>
    <scope>NUCLEOTIDE SEQUENCE [LARGE SCALE GENOMIC DNA]</scope>
    <source>
        <strain evidence="2 3">ITEM 2341</strain>
    </source>
</reference>
<evidence type="ECO:0000313" key="2">
    <source>
        <dbReference type="EMBL" id="RBA15931.1"/>
    </source>
</evidence>
<proteinExistence type="predicted"/>
<dbReference type="AlphaFoldDB" id="A0A365N548"/>
<gene>
    <name evidence="2" type="ORF">FPRO05_12152</name>
</gene>
<name>A0A365N548_GIBIN</name>